<protein>
    <submittedName>
        <fullName evidence="2">8256_t:CDS:1</fullName>
    </submittedName>
</protein>
<reference evidence="2" key="1">
    <citation type="submission" date="2021-06" db="EMBL/GenBank/DDBJ databases">
        <authorList>
            <person name="Kallberg Y."/>
            <person name="Tangrot J."/>
            <person name="Rosling A."/>
        </authorList>
    </citation>
    <scope>NUCLEOTIDE SEQUENCE</scope>
    <source>
        <strain evidence="2">MA453B</strain>
    </source>
</reference>
<evidence type="ECO:0000313" key="2">
    <source>
        <dbReference type="EMBL" id="CAG8782765.1"/>
    </source>
</evidence>
<dbReference type="Proteomes" id="UP000789405">
    <property type="component" value="Unassembled WGS sequence"/>
</dbReference>
<accession>A0A9N9NXL8</accession>
<comment type="caution">
    <text evidence="2">The sequence shown here is derived from an EMBL/GenBank/DDBJ whole genome shotgun (WGS) entry which is preliminary data.</text>
</comment>
<organism evidence="2 3">
    <name type="scientific">Dentiscutata erythropus</name>
    <dbReference type="NCBI Taxonomy" id="1348616"/>
    <lineage>
        <taxon>Eukaryota</taxon>
        <taxon>Fungi</taxon>
        <taxon>Fungi incertae sedis</taxon>
        <taxon>Mucoromycota</taxon>
        <taxon>Glomeromycotina</taxon>
        <taxon>Glomeromycetes</taxon>
        <taxon>Diversisporales</taxon>
        <taxon>Gigasporaceae</taxon>
        <taxon>Dentiscutata</taxon>
    </lineage>
</organism>
<proteinExistence type="predicted"/>
<feature type="compositionally biased region" description="Basic and acidic residues" evidence="1">
    <location>
        <begin position="45"/>
        <end position="58"/>
    </location>
</feature>
<feature type="region of interest" description="Disordered" evidence="1">
    <location>
        <begin position="43"/>
        <end position="64"/>
    </location>
</feature>
<evidence type="ECO:0000313" key="3">
    <source>
        <dbReference type="Proteomes" id="UP000789405"/>
    </source>
</evidence>
<keyword evidence="3" id="KW-1185">Reference proteome</keyword>
<evidence type="ECO:0000256" key="1">
    <source>
        <dbReference type="SAM" id="MobiDB-lite"/>
    </source>
</evidence>
<dbReference type="AlphaFoldDB" id="A0A9N9NXL8"/>
<name>A0A9N9NXL8_9GLOM</name>
<dbReference type="EMBL" id="CAJVPY010022413">
    <property type="protein sequence ID" value="CAG8782765.1"/>
    <property type="molecule type" value="Genomic_DNA"/>
</dbReference>
<dbReference type="OrthoDB" id="10044727at2759"/>
<sequence>MKELEPILLEYCDEDLTKLLEKDIPLGEKRHCVITHNEMTLSTNDDEKTGWRPEGEHKLRPKGQGRGIHVSEFLYEPLSQVHLTEEQHAAHPKISKCYITELLEIGANYEGY</sequence>
<gene>
    <name evidence="2" type="ORF">DERYTH_LOCUS19850</name>
</gene>